<comment type="caution">
    <text evidence="1">The sequence shown here is derived from an EMBL/GenBank/DDBJ whole genome shotgun (WGS) entry which is preliminary data.</text>
</comment>
<dbReference type="EMBL" id="AWQU01000083">
    <property type="protein sequence ID" value="KFB07426.1"/>
    <property type="molecule type" value="Genomic_DNA"/>
</dbReference>
<gene>
    <name evidence="1" type="ORF">P271_259</name>
</gene>
<dbReference type="PROSITE" id="PS51257">
    <property type="entry name" value="PROKAR_LIPOPROTEIN"/>
    <property type="match status" value="1"/>
</dbReference>
<proteinExistence type="predicted"/>
<organism evidence="1 2">
    <name type="scientific">Malacoplasma iowae DK-CPA</name>
    <dbReference type="NCBI Taxonomy" id="1394179"/>
    <lineage>
        <taxon>Bacteria</taxon>
        <taxon>Bacillati</taxon>
        <taxon>Mycoplasmatota</taxon>
        <taxon>Mycoplasmoidales</taxon>
        <taxon>Mycoplasmoidaceae</taxon>
        <taxon>Malacoplasma</taxon>
    </lineage>
</organism>
<dbReference type="GO" id="GO:0016020">
    <property type="term" value="C:membrane"/>
    <property type="evidence" value="ECO:0007669"/>
    <property type="project" value="InterPro"/>
</dbReference>
<dbReference type="AlphaFoldDB" id="A0A084U390"/>
<reference evidence="1 2" key="1">
    <citation type="journal article" date="2014" name="PLoS ONE">
        <title>Reduction of Hydrogen Peroxide Accumulation and Toxicity by a Catalase from Mycoplasma iowae.</title>
        <authorList>
            <person name="Pritchard R.E."/>
            <person name="Prassinos A.J."/>
            <person name="Osborne J.D."/>
            <person name="Raviv Z."/>
            <person name="Balish M.F."/>
        </authorList>
    </citation>
    <scope>NUCLEOTIDE SEQUENCE [LARGE SCALE GENOMIC DNA]</scope>
    <source>
        <strain evidence="1 2">DK-CPA</strain>
    </source>
</reference>
<dbReference type="Pfam" id="PF07668">
    <property type="entry name" value="MpPF1"/>
    <property type="match status" value="1"/>
</dbReference>
<keyword evidence="1" id="KW-0449">Lipoprotein</keyword>
<evidence type="ECO:0000313" key="1">
    <source>
        <dbReference type="EMBL" id="KFB07426.1"/>
    </source>
</evidence>
<dbReference type="Proteomes" id="UP000028523">
    <property type="component" value="Unassembled WGS sequence"/>
</dbReference>
<dbReference type="InterPro" id="IPR011653">
    <property type="entry name" value="Lipoprotein_p35"/>
</dbReference>
<protein>
    <submittedName>
        <fullName evidence="1">p35 lipoprotein family protein</fullName>
    </submittedName>
</protein>
<sequence length="533" mass="59478">MELIMKQRKFLKCFSLTLCLCGGIILIPTVTSCSNKEVRQPSIKQSINLNIRFSDLLKNQNQVVNAYQTASQTLKTPKELFEDEFKKYPEKFIDNYDVLTKDQLDNLKIETSAKNTNDNFNSGTNNYEQWSKNSQSVPSKEKLAEESQIKKVYYPNDGSYFNVSSPKELHDKLSKQVQSLFEKLEGKTTDNKTAIYKLNDNSKIGYTSKDDLLHVNVTKTESTTSNKETTNTTSETQYDFCIPASSVFYYVKSDTLKISATKDNNKLLDLSRGVTYLNFDIGVQGQAMSENFTKDNLTINQQTISTETTNEINITSVLNALGWIKKENGNTSKENEIILDQEKIARDLNVFNVKFSNPKLFKVNGNSDSNKSYRVGLMASPTINHSWAIDGSTGQKLITTGIIKITNGSSSSEKTDKVIFDLSSQSETLAPKIIDELSKISSSKNTMTVETAKTSIETTLKSIVGDSNVSVEIVLNDFKDGKTMQTANVKITLTNVDIFNKSNILIANGNVVSLKNFVETKLASSSNETENSL</sequence>
<accession>A0A084U390</accession>
<name>A0A084U390_MALIO</name>
<evidence type="ECO:0000313" key="2">
    <source>
        <dbReference type="Proteomes" id="UP000028523"/>
    </source>
</evidence>
<keyword evidence="2" id="KW-1185">Reference proteome</keyword>